<gene>
    <name evidence="2" type="ORF">HXX76_008219</name>
</gene>
<dbReference type="AlphaFoldDB" id="A0A835T969"/>
<feature type="compositionally biased region" description="Low complexity" evidence="1">
    <location>
        <begin position="681"/>
        <end position="697"/>
    </location>
</feature>
<feature type="region of interest" description="Disordered" evidence="1">
    <location>
        <begin position="1"/>
        <end position="76"/>
    </location>
</feature>
<feature type="region of interest" description="Disordered" evidence="1">
    <location>
        <begin position="379"/>
        <end position="402"/>
    </location>
</feature>
<dbReference type="OrthoDB" id="549353at2759"/>
<reference evidence="2" key="1">
    <citation type="journal article" date="2020" name="bioRxiv">
        <title>Comparative genomics of Chlamydomonas.</title>
        <authorList>
            <person name="Craig R.J."/>
            <person name="Hasan A.R."/>
            <person name="Ness R.W."/>
            <person name="Keightley P.D."/>
        </authorList>
    </citation>
    <scope>NUCLEOTIDE SEQUENCE</scope>
    <source>
        <strain evidence="2">SAG 7.73</strain>
    </source>
</reference>
<feature type="region of interest" description="Disordered" evidence="1">
    <location>
        <begin position="667"/>
        <end position="756"/>
    </location>
</feature>
<comment type="caution">
    <text evidence="2">The sequence shown here is derived from an EMBL/GenBank/DDBJ whole genome shotgun (WGS) entry which is preliminary data.</text>
</comment>
<evidence type="ECO:0000256" key="1">
    <source>
        <dbReference type="SAM" id="MobiDB-lite"/>
    </source>
</evidence>
<name>A0A835T969_CHLIN</name>
<evidence type="ECO:0000313" key="2">
    <source>
        <dbReference type="EMBL" id="KAG2433865.1"/>
    </source>
</evidence>
<feature type="compositionally biased region" description="Low complexity" evidence="1">
    <location>
        <begin position="537"/>
        <end position="552"/>
    </location>
</feature>
<feature type="compositionally biased region" description="Basic residues" evidence="1">
    <location>
        <begin position="733"/>
        <end position="756"/>
    </location>
</feature>
<organism evidence="2 3">
    <name type="scientific">Chlamydomonas incerta</name>
    <dbReference type="NCBI Taxonomy" id="51695"/>
    <lineage>
        <taxon>Eukaryota</taxon>
        <taxon>Viridiplantae</taxon>
        <taxon>Chlorophyta</taxon>
        <taxon>core chlorophytes</taxon>
        <taxon>Chlorophyceae</taxon>
        <taxon>CS clade</taxon>
        <taxon>Chlamydomonadales</taxon>
        <taxon>Chlamydomonadaceae</taxon>
        <taxon>Chlamydomonas</taxon>
    </lineage>
</organism>
<accession>A0A835T969</accession>
<evidence type="ECO:0008006" key="4">
    <source>
        <dbReference type="Google" id="ProtNLM"/>
    </source>
</evidence>
<proteinExistence type="predicted"/>
<evidence type="ECO:0000313" key="3">
    <source>
        <dbReference type="Proteomes" id="UP000650467"/>
    </source>
</evidence>
<feature type="region of interest" description="Disordered" evidence="1">
    <location>
        <begin position="521"/>
        <end position="553"/>
    </location>
</feature>
<dbReference type="EMBL" id="JAEHOC010000018">
    <property type="protein sequence ID" value="KAG2433865.1"/>
    <property type="molecule type" value="Genomic_DNA"/>
</dbReference>
<sequence>MGNCASSAPLEVELGEHAHTAKPSKATDKGNTALVVDGDVATEKDQQRESGQRPDAPRPTASPLSTSPSTALTRLSGAAGADGRNLVLIVWDIENVRLPLSTAPGLTPKNVVRYLKKHFIYGPGRTEFRTVAALTERSLGRIRRDHPSFVEQVVPDLTLLLASAVHQKRNADVVLKKELHHFVTEHAHLARSCPGQLSIVLISGDEDFLEGVQGALAAGFAVELVTHDTASGALLAQGYARPPTLWSRFLRDASGVADVVLPYGDEQMAGVLGPRSVVLAGFGPRRGGEAARAQAARLLRAAVATLHASGTGAGAGVAGSGGSHGSSAGGAVIVGGGGAAQLPGITLVEPSFGAFSGSCVVLVTPRDGDDAAALAERLRTVQLPPEPGTTPAGGPAGAAGAGAAGSSQASALLAGEQRLAVLEARRLLCLQLHADELWVPNQGHQADEAASELLTAGADDEAAAAGGGGYGVAGEDAAFGEAAGGGGSGAGSFSAAASGRGLHDRLADACQALAGVITTYRLPRRPGGSPSKHPQQHHPQYPQHPQQQQQQQGLQVLCRFTRVPAPGELCLTLLAAAADEAADLLAVLSHLQAAAAPQLRRQHGVTLTAQLMFSADEVASAAETAAARAAGAGVAAEKAGALGNAGLLGALEQQQAARHRLPSLAYTPQPHVHAGQPGPLPGATPGAQPAEAAGAPPLMGAGEAPSPVGAQAAQPAVLQGDDREDEDEGHDQKGKKKKKKKRNKKKRGKKNKVVPL</sequence>
<keyword evidence="3" id="KW-1185">Reference proteome</keyword>
<feature type="compositionally biased region" description="Low complexity" evidence="1">
    <location>
        <begin position="58"/>
        <end position="76"/>
    </location>
</feature>
<protein>
    <recommendedName>
        <fullName evidence="4">NYN domain-containing protein</fullName>
    </recommendedName>
</protein>
<dbReference type="Proteomes" id="UP000650467">
    <property type="component" value="Unassembled WGS sequence"/>
</dbReference>
<feature type="compositionally biased region" description="Basic and acidic residues" evidence="1">
    <location>
        <begin position="41"/>
        <end position="56"/>
    </location>
</feature>